<comment type="cofactor">
    <cofactor evidence="12">
        <name>Zn(2+)</name>
        <dbReference type="ChEBI" id="CHEBI:29105"/>
    </cofactor>
    <text evidence="12">Binds 1 zinc ion per subunit.</text>
</comment>
<evidence type="ECO:0000313" key="15">
    <source>
        <dbReference type="Proteomes" id="UP000033945"/>
    </source>
</evidence>
<dbReference type="AlphaFoldDB" id="A0A0G1LSW4"/>
<dbReference type="GO" id="GO:0008270">
    <property type="term" value="F:zinc ion binding"/>
    <property type="evidence" value="ECO:0007669"/>
    <property type="project" value="UniProtKB-UniRule"/>
</dbReference>
<dbReference type="Pfam" id="PF09190">
    <property type="entry name" value="DALR_2"/>
    <property type="match status" value="1"/>
</dbReference>
<keyword evidence="10 12" id="KW-0648">Protein biosynthesis</keyword>
<dbReference type="GO" id="GO:0005829">
    <property type="term" value="C:cytosol"/>
    <property type="evidence" value="ECO:0007669"/>
    <property type="project" value="TreeGrafter"/>
</dbReference>
<reference evidence="14 15" key="1">
    <citation type="journal article" date="2015" name="Nature">
        <title>rRNA introns, odd ribosomes, and small enigmatic genomes across a large radiation of phyla.</title>
        <authorList>
            <person name="Brown C.T."/>
            <person name="Hug L.A."/>
            <person name="Thomas B.C."/>
            <person name="Sharon I."/>
            <person name="Castelle C.J."/>
            <person name="Singh A."/>
            <person name="Wilkins M.J."/>
            <person name="Williams K.H."/>
            <person name="Banfield J.F."/>
        </authorList>
    </citation>
    <scope>NUCLEOTIDE SEQUENCE [LARGE SCALE GENOMIC DNA]</scope>
</reference>
<dbReference type="InterPro" id="IPR015273">
    <property type="entry name" value="Cys-tRNA-synt_Ia_DALR"/>
</dbReference>
<evidence type="ECO:0000256" key="6">
    <source>
        <dbReference type="ARBA" id="ARBA00022723"/>
    </source>
</evidence>
<protein>
    <recommendedName>
        <fullName evidence="12">Cysteine--tRNA ligase</fullName>
        <ecNumber evidence="12">6.1.1.16</ecNumber>
    </recommendedName>
    <alternativeName>
        <fullName evidence="12">Cysteinyl-tRNA synthetase</fullName>
        <shortName evidence="12">CysRS</shortName>
    </alternativeName>
</protein>
<evidence type="ECO:0000256" key="1">
    <source>
        <dbReference type="ARBA" id="ARBA00004496"/>
    </source>
</evidence>
<dbReference type="EMBL" id="LCIT01000009">
    <property type="protein sequence ID" value="KKT62814.1"/>
    <property type="molecule type" value="Genomic_DNA"/>
</dbReference>
<name>A0A0G1LSW4_9BACT</name>
<feature type="short sequence motif" description="'KMSKS' region" evidence="12">
    <location>
        <begin position="251"/>
        <end position="255"/>
    </location>
</feature>
<dbReference type="SUPFAM" id="SSF52374">
    <property type="entry name" value="Nucleotidylyl transferase"/>
    <property type="match status" value="1"/>
</dbReference>
<dbReference type="PATRIC" id="fig|1618648.3.peg.648"/>
<evidence type="ECO:0000256" key="3">
    <source>
        <dbReference type="ARBA" id="ARBA00011245"/>
    </source>
</evidence>
<evidence type="ECO:0000256" key="10">
    <source>
        <dbReference type="ARBA" id="ARBA00022917"/>
    </source>
</evidence>
<dbReference type="InterPro" id="IPR014729">
    <property type="entry name" value="Rossmann-like_a/b/a_fold"/>
</dbReference>
<dbReference type="CDD" id="cd00672">
    <property type="entry name" value="CysRS_core"/>
    <property type="match status" value="1"/>
</dbReference>
<sequence>MNLKIYNYLTRKKEPFKPIKKGSVGFYACGPTVYDYAHIGNLRTYVFEDVLKRVLEVSGFKVKEIMNITDIEDKIIAGAKKAGKNIDDFSKPYKKAFFEDLNKLNIKKSWKYPEATKHIPEMVKMAEKLLQKKIAYQAKDGIYFNISKFKSYGQLANPKPSDRKDFVIWKYAKKGEPFWKSPFGPGRPGWHLECSAMSMRYLGASFDIHAGGVDLLFPHHENEIAQSEGATGKRFVKYFVEGEHLLVDGNKMSKSLGNVFTLRDLACRGFNPIAFRYLALSANYRSRLNFTWESLEAAQVALDRLYEFIFSLHQNSSFSSRLTLPRNSGGSDASQKIKSFGVNFQKAIFDDLNTPKALAVIWQLIKDYNKSASRRTQKYAPKEVLSALYGFDEILGLGFKNLKAKSPSEIALKLLKERERARKTRDFKKADRIRERIRRLGWQVNDTPTGSNLNPVTSHD</sequence>
<keyword evidence="9 12" id="KW-0067">ATP-binding</keyword>
<keyword evidence="4 12" id="KW-0963">Cytoplasm</keyword>
<dbReference type="Gene3D" id="3.40.50.620">
    <property type="entry name" value="HUPs"/>
    <property type="match status" value="1"/>
</dbReference>
<feature type="domain" description="Cysteinyl-tRNA synthetase class Ia DALR" evidence="13">
    <location>
        <begin position="343"/>
        <end position="411"/>
    </location>
</feature>
<evidence type="ECO:0000256" key="12">
    <source>
        <dbReference type="HAMAP-Rule" id="MF_00041"/>
    </source>
</evidence>
<evidence type="ECO:0000256" key="8">
    <source>
        <dbReference type="ARBA" id="ARBA00022833"/>
    </source>
</evidence>
<dbReference type="PANTHER" id="PTHR10890:SF3">
    <property type="entry name" value="CYSTEINE--TRNA LIGASE, CYTOPLASMIC"/>
    <property type="match status" value="1"/>
</dbReference>
<keyword evidence="7 12" id="KW-0547">Nucleotide-binding</keyword>
<dbReference type="Pfam" id="PF01406">
    <property type="entry name" value="tRNA-synt_1e"/>
    <property type="match status" value="1"/>
</dbReference>
<dbReference type="EC" id="6.1.1.16" evidence="12"/>
<dbReference type="GO" id="GO:0005524">
    <property type="term" value="F:ATP binding"/>
    <property type="evidence" value="ECO:0007669"/>
    <property type="project" value="UniProtKB-UniRule"/>
</dbReference>
<evidence type="ECO:0000256" key="11">
    <source>
        <dbReference type="ARBA" id="ARBA00023146"/>
    </source>
</evidence>
<keyword evidence="11 12" id="KW-0030">Aminoacyl-tRNA synthetase</keyword>
<organism evidence="14 15">
    <name type="scientific">Candidatus Giovannonibacteria bacterium GW2011_GWA2_44_26</name>
    <dbReference type="NCBI Taxonomy" id="1618648"/>
    <lineage>
        <taxon>Bacteria</taxon>
        <taxon>Candidatus Giovannoniibacteriota</taxon>
    </lineage>
</organism>
<dbReference type="Pfam" id="PF23493">
    <property type="entry name" value="CysS_C"/>
    <property type="match status" value="1"/>
</dbReference>
<evidence type="ECO:0000256" key="2">
    <source>
        <dbReference type="ARBA" id="ARBA00005594"/>
    </source>
</evidence>
<dbReference type="PRINTS" id="PR00983">
    <property type="entry name" value="TRNASYNTHCYS"/>
</dbReference>
<evidence type="ECO:0000256" key="9">
    <source>
        <dbReference type="ARBA" id="ARBA00022840"/>
    </source>
</evidence>
<dbReference type="InterPro" id="IPR009080">
    <property type="entry name" value="tRNAsynth_Ia_anticodon-bd"/>
</dbReference>
<comment type="subcellular location">
    <subcellularLocation>
        <location evidence="1 12">Cytoplasm</location>
    </subcellularLocation>
</comment>
<feature type="binding site" evidence="12">
    <location>
        <position position="223"/>
    </location>
    <ligand>
        <name>Zn(2+)</name>
        <dbReference type="ChEBI" id="CHEBI:29105"/>
    </ligand>
</feature>
<keyword evidence="8 12" id="KW-0862">Zinc</keyword>
<evidence type="ECO:0000313" key="14">
    <source>
        <dbReference type="EMBL" id="KKT62814.1"/>
    </source>
</evidence>
<evidence type="ECO:0000256" key="7">
    <source>
        <dbReference type="ARBA" id="ARBA00022741"/>
    </source>
</evidence>
<feature type="short sequence motif" description="'HIGH' region" evidence="12">
    <location>
        <begin position="31"/>
        <end position="41"/>
    </location>
</feature>
<dbReference type="Proteomes" id="UP000033945">
    <property type="component" value="Unassembled WGS sequence"/>
</dbReference>
<feature type="binding site" evidence="12">
    <location>
        <position position="29"/>
    </location>
    <ligand>
        <name>Zn(2+)</name>
        <dbReference type="ChEBI" id="CHEBI:29105"/>
    </ligand>
</feature>
<comment type="subunit">
    <text evidence="3 12">Monomer.</text>
</comment>
<dbReference type="HAMAP" id="MF_00041">
    <property type="entry name" value="Cys_tRNA_synth"/>
    <property type="match status" value="1"/>
</dbReference>
<gene>
    <name evidence="12" type="primary">cysS</name>
    <name evidence="14" type="ORF">UW55_C0009G0045</name>
</gene>
<dbReference type="InterPro" id="IPR015803">
    <property type="entry name" value="Cys-tRNA-ligase"/>
</dbReference>
<feature type="binding site" evidence="12">
    <location>
        <position position="194"/>
    </location>
    <ligand>
        <name>Zn(2+)</name>
        <dbReference type="ChEBI" id="CHEBI:29105"/>
    </ligand>
</feature>
<dbReference type="InterPro" id="IPR032678">
    <property type="entry name" value="tRNA-synt_1_cat_dom"/>
</dbReference>
<comment type="similarity">
    <text evidence="2 12">Belongs to the class-I aminoacyl-tRNA synthetase family.</text>
</comment>
<dbReference type="GO" id="GO:0004817">
    <property type="term" value="F:cysteine-tRNA ligase activity"/>
    <property type="evidence" value="ECO:0007669"/>
    <property type="project" value="UniProtKB-UniRule"/>
</dbReference>
<dbReference type="SUPFAM" id="SSF47323">
    <property type="entry name" value="Anticodon-binding domain of a subclass of class I aminoacyl-tRNA synthetases"/>
    <property type="match status" value="1"/>
</dbReference>
<feature type="binding site" evidence="12">
    <location>
        <position position="254"/>
    </location>
    <ligand>
        <name>ATP</name>
        <dbReference type="ChEBI" id="CHEBI:30616"/>
    </ligand>
</feature>
<dbReference type="NCBIfam" id="TIGR00435">
    <property type="entry name" value="cysS"/>
    <property type="match status" value="1"/>
</dbReference>
<evidence type="ECO:0000256" key="5">
    <source>
        <dbReference type="ARBA" id="ARBA00022598"/>
    </source>
</evidence>
<proteinExistence type="inferred from homology"/>
<accession>A0A0G1LSW4</accession>
<keyword evidence="5 12" id="KW-0436">Ligase</keyword>
<comment type="catalytic activity">
    <reaction evidence="12">
        <text>tRNA(Cys) + L-cysteine + ATP = L-cysteinyl-tRNA(Cys) + AMP + diphosphate</text>
        <dbReference type="Rhea" id="RHEA:17773"/>
        <dbReference type="Rhea" id="RHEA-COMP:9661"/>
        <dbReference type="Rhea" id="RHEA-COMP:9679"/>
        <dbReference type="ChEBI" id="CHEBI:30616"/>
        <dbReference type="ChEBI" id="CHEBI:33019"/>
        <dbReference type="ChEBI" id="CHEBI:35235"/>
        <dbReference type="ChEBI" id="CHEBI:78442"/>
        <dbReference type="ChEBI" id="CHEBI:78517"/>
        <dbReference type="ChEBI" id="CHEBI:456215"/>
        <dbReference type="EC" id="6.1.1.16"/>
    </reaction>
</comment>
<keyword evidence="6 12" id="KW-0479">Metal-binding</keyword>
<dbReference type="PANTHER" id="PTHR10890">
    <property type="entry name" value="CYSTEINYL-TRNA SYNTHETASE"/>
    <property type="match status" value="1"/>
</dbReference>
<evidence type="ECO:0000256" key="4">
    <source>
        <dbReference type="ARBA" id="ARBA00022490"/>
    </source>
</evidence>
<evidence type="ECO:0000259" key="13">
    <source>
        <dbReference type="SMART" id="SM00840"/>
    </source>
</evidence>
<comment type="caution">
    <text evidence="14">The sequence shown here is derived from an EMBL/GenBank/DDBJ whole genome shotgun (WGS) entry which is preliminary data.</text>
</comment>
<dbReference type="InterPro" id="IPR024909">
    <property type="entry name" value="Cys-tRNA/MSH_ligase"/>
</dbReference>
<dbReference type="Gene3D" id="1.20.120.1910">
    <property type="entry name" value="Cysteine-tRNA ligase, C-terminal anti-codon recognition domain"/>
    <property type="match status" value="1"/>
</dbReference>
<dbReference type="SMART" id="SM00840">
    <property type="entry name" value="DALR_2"/>
    <property type="match status" value="1"/>
</dbReference>
<feature type="binding site" evidence="12">
    <location>
        <position position="219"/>
    </location>
    <ligand>
        <name>Zn(2+)</name>
        <dbReference type="ChEBI" id="CHEBI:29105"/>
    </ligand>
</feature>
<dbReference type="GO" id="GO:0006423">
    <property type="term" value="P:cysteinyl-tRNA aminoacylation"/>
    <property type="evidence" value="ECO:0007669"/>
    <property type="project" value="UniProtKB-UniRule"/>
</dbReference>
<dbReference type="InterPro" id="IPR056411">
    <property type="entry name" value="CysS_C"/>
</dbReference>